<evidence type="ECO:0000256" key="1">
    <source>
        <dbReference type="ARBA" id="ARBA00004613"/>
    </source>
</evidence>
<dbReference type="EMBL" id="DS268646">
    <property type="protein sequence ID" value="EFO96600.1"/>
    <property type="molecule type" value="Genomic_DNA"/>
</dbReference>
<keyword evidence="5 8" id="KW-0732">Signal</keyword>
<comment type="subcellular location">
    <subcellularLocation>
        <location evidence="1">Secreted</location>
    </subcellularLocation>
</comment>
<evidence type="ECO:0000256" key="2">
    <source>
        <dbReference type="ARBA" id="ARBA00006648"/>
    </source>
</evidence>
<keyword evidence="10" id="KW-1185">Reference proteome</keyword>
<dbReference type="KEGG" id="crq:GCK72_009247"/>
<proteinExistence type="inferred from homology"/>
<dbReference type="Pfam" id="PF05823">
    <property type="entry name" value="Gp-FAR-1"/>
    <property type="match status" value="1"/>
</dbReference>
<feature type="signal peptide" evidence="8">
    <location>
        <begin position="1"/>
        <end position="22"/>
    </location>
</feature>
<sequence length="221" mass="24597">MGPHNTTSFLLFLSSPFLLTLPKLFQPENPESKTLKFPVMIRSLLLIALATVAVLSAPIPELPENYEDIPSEYKSLIPAEVVEHLKSITPEEKVILKDVAKGYKDFKSEDDFLNALKEKSPALHEKASKLHQIVKDKVNALNEEAKAFVKKAIAEGRKIHAQYLAGEKPSLDTLKATAKTHLDAYKALSQDAKDSIATQFPILTGFFKNEKVQGIVNQYIN</sequence>
<dbReference type="eggNOG" id="ENOG502S5FJ">
    <property type="taxonomic scope" value="Eukaryota"/>
</dbReference>
<evidence type="ECO:0000256" key="3">
    <source>
        <dbReference type="ARBA" id="ARBA00017453"/>
    </source>
</evidence>
<evidence type="ECO:0000313" key="9">
    <source>
        <dbReference type="EMBL" id="EFO96600.1"/>
    </source>
</evidence>
<dbReference type="PANTHER" id="PTHR31418">
    <property type="entry name" value="FATTY-ACID AND RETINOL-BINDING PROTEIN 1"/>
    <property type="match status" value="1"/>
</dbReference>
<dbReference type="Proteomes" id="UP000008281">
    <property type="component" value="Unassembled WGS sequence"/>
</dbReference>
<keyword evidence="4" id="KW-0964">Secreted</keyword>
<evidence type="ECO:0000256" key="4">
    <source>
        <dbReference type="ARBA" id="ARBA00022525"/>
    </source>
</evidence>
<dbReference type="AlphaFoldDB" id="E3NFY4"/>
<evidence type="ECO:0000256" key="8">
    <source>
        <dbReference type="SAM" id="SignalP"/>
    </source>
</evidence>
<dbReference type="HOGENOM" id="CLU_117803_0_0_1"/>
<organism evidence="10">
    <name type="scientific">Caenorhabditis remanei</name>
    <name type="common">Caenorhabditis vulgaris</name>
    <dbReference type="NCBI Taxonomy" id="31234"/>
    <lineage>
        <taxon>Eukaryota</taxon>
        <taxon>Metazoa</taxon>
        <taxon>Ecdysozoa</taxon>
        <taxon>Nematoda</taxon>
        <taxon>Chromadorea</taxon>
        <taxon>Rhabditida</taxon>
        <taxon>Rhabditina</taxon>
        <taxon>Rhabditomorpha</taxon>
        <taxon>Rhabditoidea</taxon>
        <taxon>Rhabditidae</taxon>
        <taxon>Peloderinae</taxon>
        <taxon>Caenorhabditis</taxon>
    </lineage>
</organism>
<evidence type="ECO:0000256" key="7">
    <source>
        <dbReference type="ARBA" id="ARBA00023121"/>
    </source>
</evidence>
<dbReference type="OMA" id="RKIHAQY"/>
<keyword evidence="6" id="KW-0175">Coiled coil</keyword>
<dbReference type="GO" id="GO:0008289">
    <property type="term" value="F:lipid binding"/>
    <property type="evidence" value="ECO:0007669"/>
    <property type="project" value="UniProtKB-KW"/>
</dbReference>
<evidence type="ECO:0000313" key="10">
    <source>
        <dbReference type="Proteomes" id="UP000008281"/>
    </source>
</evidence>
<dbReference type="GO" id="GO:0005576">
    <property type="term" value="C:extracellular region"/>
    <property type="evidence" value="ECO:0007669"/>
    <property type="project" value="UniProtKB-SubCell"/>
</dbReference>
<accession>E3NFY4</accession>
<dbReference type="OrthoDB" id="5808308at2759"/>
<protein>
    <recommendedName>
        <fullName evidence="3">Fatty-acid and retinol-binding protein 1</fullName>
    </recommendedName>
</protein>
<dbReference type="Gene3D" id="1.20.120.1100">
    <property type="match status" value="1"/>
</dbReference>
<feature type="chain" id="PRO_5003177468" description="Fatty-acid and retinol-binding protein 1" evidence="8">
    <location>
        <begin position="23"/>
        <end position="221"/>
    </location>
</feature>
<dbReference type="PANTHER" id="PTHR31418:SF7">
    <property type="entry name" value="FATTY-ACID AND RETINOL-BINDING PROTEIN 1"/>
    <property type="match status" value="1"/>
</dbReference>
<dbReference type="RefSeq" id="XP_003092688.2">
    <property type="nucleotide sequence ID" value="XM_003092640.2"/>
</dbReference>
<dbReference type="InParanoid" id="E3NFY4"/>
<evidence type="ECO:0000256" key="5">
    <source>
        <dbReference type="ARBA" id="ARBA00022729"/>
    </source>
</evidence>
<name>E3NFY4_CAERE</name>
<reference evidence="9" key="1">
    <citation type="submission" date="2007-07" db="EMBL/GenBank/DDBJ databases">
        <title>PCAP assembly of the Caenorhabditis remanei genome.</title>
        <authorList>
            <consortium name="The Caenorhabditis remanei Sequencing Consortium"/>
            <person name="Wilson R.K."/>
        </authorList>
    </citation>
    <scope>NUCLEOTIDE SEQUENCE [LARGE SCALE GENOMIC DNA]</scope>
    <source>
        <strain evidence="9">PB4641</strain>
    </source>
</reference>
<evidence type="ECO:0000256" key="6">
    <source>
        <dbReference type="ARBA" id="ARBA00023054"/>
    </source>
</evidence>
<keyword evidence="7" id="KW-0446">Lipid-binding</keyword>
<dbReference type="GeneID" id="9800505"/>
<dbReference type="FunCoup" id="E3NFY4">
    <property type="interactions" value="218"/>
</dbReference>
<gene>
    <name evidence="9" type="primary">Cre-far-1</name>
    <name evidence="9" type="ORF">CRE_29196</name>
</gene>
<dbReference type="InterPro" id="IPR008632">
    <property type="entry name" value="Gp-FAR-1"/>
</dbReference>
<dbReference type="CTD" id="9800505"/>
<comment type="similarity">
    <text evidence="2">Belongs to the fatty-acid and retinol-binding protein (FARBP) family.</text>
</comment>
<dbReference type="STRING" id="31234.E3NFY4"/>